<organism evidence="3 4">
    <name type="scientific">Candidatus Glassbacteria bacterium RIFCSPLOWO2_12_FULL_58_11</name>
    <dbReference type="NCBI Taxonomy" id="1817867"/>
    <lineage>
        <taxon>Bacteria</taxon>
        <taxon>Candidatus Glassiibacteriota</taxon>
    </lineage>
</organism>
<evidence type="ECO:0000256" key="1">
    <source>
        <dbReference type="SAM" id="MobiDB-lite"/>
    </source>
</evidence>
<sequence length="187" mass="21512">MDTLAHGLWGGMLFGWRRRFGLAFLFGLCPDLFSFGLWIVIRMARGQWQHGRPDAYMLPEWLHTAYNFTHSLIIIGAVWALFWWVWKELAVPFSAWPLHILCDIPTHSQDFFPTPFLYPLSSFTIDGISWGRWWFMLLNYTGLLILALFWVRAREGRRNKASYSIEVATGSGSTQAEQASSSSSKSA</sequence>
<evidence type="ECO:0000313" key="4">
    <source>
        <dbReference type="Proteomes" id="UP000179129"/>
    </source>
</evidence>
<comment type="caution">
    <text evidence="3">The sequence shown here is derived from an EMBL/GenBank/DDBJ whole genome shotgun (WGS) entry which is preliminary data.</text>
</comment>
<keyword evidence="2" id="KW-0472">Membrane</keyword>
<dbReference type="AlphaFoldDB" id="A0A1F5Z2P1"/>
<keyword evidence="2" id="KW-1133">Transmembrane helix</keyword>
<evidence type="ECO:0000313" key="3">
    <source>
        <dbReference type="EMBL" id="OGG06584.1"/>
    </source>
</evidence>
<dbReference type="Proteomes" id="UP000179129">
    <property type="component" value="Unassembled WGS sequence"/>
</dbReference>
<keyword evidence="2" id="KW-0812">Transmembrane</keyword>
<dbReference type="EMBL" id="MFIX01000020">
    <property type="protein sequence ID" value="OGG06584.1"/>
    <property type="molecule type" value="Genomic_DNA"/>
</dbReference>
<gene>
    <name evidence="3" type="ORF">A3F83_14425</name>
</gene>
<accession>A0A1F5Z2P1</accession>
<proteinExistence type="predicted"/>
<feature type="region of interest" description="Disordered" evidence="1">
    <location>
        <begin position="168"/>
        <end position="187"/>
    </location>
</feature>
<evidence type="ECO:0000256" key="2">
    <source>
        <dbReference type="SAM" id="Phobius"/>
    </source>
</evidence>
<feature type="transmembrane region" description="Helical" evidence="2">
    <location>
        <begin position="20"/>
        <end position="44"/>
    </location>
</feature>
<feature type="compositionally biased region" description="Low complexity" evidence="1">
    <location>
        <begin position="170"/>
        <end position="187"/>
    </location>
</feature>
<protein>
    <submittedName>
        <fullName evidence="3">Uncharacterized protein</fullName>
    </submittedName>
</protein>
<feature type="transmembrane region" description="Helical" evidence="2">
    <location>
        <begin position="133"/>
        <end position="151"/>
    </location>
</feature>
<dbReference type="STRING" id="1817867.A3F83_14425"/>
<feature type="transmembrane region" description="Helical" evidence="2">
    <location>
        <begin position="65"/>
        <end position="86"/>
    </location>
</feature>
<reference evidence="3 4" key="1">
    <citation type="journal article" date="2016" name="Nat. Commun.">
        <title>Thousands of microbial genomes shed light on interconnected biogeochemical processes in an aquifer system.</title>
        <authorList>
            <person name="Anantharaman K."/>
            <person name="Brown C.T."/>
            <person name="Hug L.A."/>
            <person name="Sharon I."/>
            <person name="Castelle C.J."/>
            <person name="Probst A.J."/>
            <person name="Thomas B.C."/>
            <person name="Singh A."/>
            <person name="Wilkins M.J."/>
            <person name="Karaoz U."/>
            <person name="Brodie E.L."/>
            <person name="Williams K.H."/>
            <person name="Hubbard S.S."/>
            <person name="Banfield J.F."/>
        </authorList>
    </citation>
    <scope>NUCLEOTIDE SEQUENCE [LARGE SCALE GENOMIC DNA]</scope>
</reference>
<name>A0A1F5Z2P1_9BACT</name>